<evidence type="ECO:0000313" key="4">
    <source>
        <dbReference type="Proteomes" id="UP001151699"/>
    </source>
</evidence>
<evidence type="ECO:0000256" key="1">
    <source>
        <dbReference type="SAM" id="Phobius"/>
    </source>
</evidence>
<dbReference type="Proteomes" id="UP001151699">
    <property type="component" value="Chromosome X"/>
</dbReference>
<reference evidence="3" key="1">
    <citation type="submission" date="2022-07" db="EMBL/GenBank/DDBJ databases">
        <authorList>
            <person name="Trinca V."/>
            <person name="Uliana J.V.C."/>
            <person name="Torres T.T."/>
            <person name="Ward R.J."/>
            <person name="Monesi N."/>
        </authorList>
    </citation>
    <scope>NUCLEOTIDE SEQUENCE</scope>
    <source>
        <strain evidence="3">HSMRA1968</strain>
        <tissue evidence="3">Whole embryos</tissue>
    </source>
</reference>
<name>A0A9Q0MVD1_9DIPT</name>
<organism evidence="3 4">
    <name type="scientific">Pseudolycoriella hygida</name>
    <dbReference type="NCBI Taxonomy" id="35572"/>
    <lineage>
        <taxon>Eukaryota</taxon>
        <taxon>Metazoa</taxon>
        <taxon>Ecdysozoa</taxon>
        <taxon>Arthropoda</taxon>
        <taxon>Hexapoda</taxon>
        <taxon>Insecta</taxon>
        <taxon>Pterygota</taxon>
        <taxon>Neoptera</taxon>
        <taxon>Endopterygota</taxon>
        <taxon>Diptera</taxon>
        <taxon>Nematocera</taxon>
        <taxon>Sciaroidea</taxon>
        <taxon>Sciaridae</taxon>
        <taxon>Pseudolycoriella</taxon>
    </lineage>
</organism>
<gene>
    <name evidence="3" type="primary">apn</name>
    <name evidence="3" type="ORF">Bhyg_09925</name>
</gene>
<accession>A0A9Q0MVD1</accession>
<dbReference type="OrthoDB" id="6611212at2759"/>
<feature type="transmembrane region" description="Helical" evidence="1">
    <location>
        <begin position="76"/>
        <end position="96"/>
    </location>
</feature>
<comment type="caution">
    <text evidence="3">The sequence shown here is derived from an EMBL/GenBank/DDBJ whole genome shotgun (WGS) entry which is preliminary data.</text>
</comment>
<keyword evidence="1" id="KW-0812">Transmembrane</keyword>
<protein>
    <submittedName>
        <fullName evidence="3">Protein apnoia</fullName>
    </submittedName>
</protein>
<keyword evidence="2" id="KW-0732">Signal</keyword>
<feature type="chain" id="PRO_5040386215" evidence="2">
    <location>
        <begin position="24"/>
        <end position="131"/>
    </location>
</feature>
<proteinExistence type="predicted"/>
<sequence>MSKIEYVVCVMAALLCLVNTSWCQETMSNEDTNMTESRTFGHHFLKRISFALIPASFIVGVITTLLAALTVVSIKGLGVGIILLVIAFGQILSRALPAALPLSSSTQYQGAYPVVYSQRQDPVWIEKPAWR</sequence>
<feature type="transmembrane region" description="Helical" evidence="1">
    <location>
        <begin position="47"/>
        <end position="69"/>
    </location>
</feature>
<dbReference type="EMBL" id="WJQU01000003">
    <property type="protein sequence ID" value="KAJ6637197.1"/>
    <property type="molecule type" value="Genomic_DNA"/>
</dbReference>
<keyword evidence="4" id="KW-1185">Reference proteome</keyword>
<evidence type="ECO:0000256" key="2">
    <source>
        <dbReference type="SAM" id="SignalP"/>
    </source>
</evidence>
<evidence type="ECO:0000313" key="3">
    <source>
        <dbReference type="EMBL" id="KAJ6637197.1"/>
    </source>
</evidence>
<feature type="signal peptide" evidence="2">
    <location>
        <begin position="1"/>
        <end position="23"/>
    </location>
</feature>
<keyword evidence="1" id="KW-1133">Transmembrane helix</keyword>
<dbReference type="AlphaFoldDB" id="A0A9Q0MVD1"/>
<keyword evidence="1" id="KW-0472">Membrane</keyword>